<protein>
    <submittedName>
        <fullName evidence="5">HIRAN domain-containing protein</fullName>
    </submittedName>
</protein>
<evidence type="ECO:0000256" key="3">
    <source>
        <dbReference type="SAM" id="Phobius"/>
    </source>
</evidence>
<dbReference type="InterPro" id="IPR014905">
    <property type="entry name" value="HIRAN"/>
</dbReference>
<dbReference type="RefSeq" id="WP_262563593.1">
    <property type="nucleotide sequence ID" value="NZ_JAPFCC010000001.1"/>
</dbReference>
<keyword evidence="3" id="KW-0812">Transmembrane</keyword>
<dbReference type="Gene3D" id="3.30.70.2330">
    <property type="match status" value="1"/>
</dbReference>
<comment type="caution">
    <text evidence="5">The sequence shown here is derived from an EMBL/GenBank/DDBJ whole genome shotgun (WGS) entry which is preliminary data.</text>
</comment>
<dbReference type="EMBL" id="JAPFCC010000001">
    <property type="protein sequence ID" value="MCW7553853.1"/>
    <property type="molecule type" value="Genomic_DNA"/>
</dbReference>
<accession>A0ABT3MWU2</accession>
<evidence type="ECO:0000256" key="2">
    <source>
        <dbReference type="ARBA" id="ARBA00022801"/>
    </source>
</evidence>
<keyword evidence="2" id="KW-0378">Hydrolase</keyword>
<organism evidence="5 6">
    <name type="scientific">Endozoicomonas gorgoniicola</name>
    <dbReference type="NCBI Taxonomy" id="1234144"/>
    <lineage>
        <taxon>Bacteria</taxon>
        <taxon>Pseudomonadati</taxon>
        <taxon>Pseudomonadota</taxon>
        <taxon>Gammaproteobacteria</taxon>
        <taxon>Oceanospirillales</taxon>
        <taxon>Endozoicomonadaceae</taxon>
        <taxon>Endozoicomonas</taxon>
    </lineage>
</organism>
<dbReference type="Proteomes" id="UP001209854">
    <property type="component" value="Unassembled WGS sequence"/>
</dbReference>
<evidence type="ECO:0000313" key="5">
    <source>
        <dbReference type="EMBL" id="MCW7553853.1"/>
    </source>
</evidence>
<keyword evidence="3" id="KW-0472">Membrane</keyword>
<dbReference type="SMART" id="SM00910">
    <property type="entry name" value="HIRAN"/>
    <property type="match status" value="1"/>
</dbReference>
<sequence length="109" mass="12083">MSTSAVIAGTGFEGRDEVIKKHCKNGLKVILGREPNNKYDENAIAVFIVIPRLFGLLGISKKKIGYIKRSRAKPLSKKIDSGVAVSARVKSFYAPEGREYPRVTIELNY</sequence>
<proteinExistence type="predicted"/>
<name>A0ABT3MWU2_9GAMM</name>
<reference evidence="5 6" key="1">
    <citation type="submission" date="2022-10" db="EMBL/GenBank/DDBJ databases">
        <title>High-quality genome sequences of two octocoral-associated bacteria, Endozoicomonas euniceicola EF212 and Endozoicomonas gorgoniicola PS125.</title>
        <authorList>
            <person name="Chiou Y.-J."/>
            <person name="Chen Y.-H."/>
        </authorList>
    </citation>
    <scope>NUCLEOTIDE SEQUENCE [LARGE SCALE GENOMIC DNA]</scope>
    <source>
        <strain evidence="5 6">PS125</strain>
    </source>
</reference>
<gene>
    <name evidence="5" type="ORF">NX722_14705</name>
</gene>
<dbReference type="Pfam" id="PF08797">
    <property type="entry name" value="HIRAN"/>
    <property type="match status" value="1"/>
</dbReference>
<keyword evidence="6" id="KW-1185">Reference proteome</keyword>
<keyword evidence="1" id="KW-0479">Metal-binding</keyword>
<evidence type="ECO:0000259" key="4">
    <source>
        <dbReference type="SMART" id="SM00910"/>
    </source>
</evidence>
<keyword evidence="3" id="KW-1133">Transmembrane helix</keyword>
<feature type="transmembrane region" description="Helical" evidence="3">
    <location>
        <begin position="43"/>
        <end position="60"/>
    </location>
</feature>
<evidence type="ECO:0000313" key="6">
    <source>
        <dbReference type="Proteomes" id="UP001209854"/>
    </source>
</evidence>
<feature type="domain" description="HIRAN" evidence="4">
    <location>
        <begin position="2"/>
        <end position="109"/>
    </location>
</feature>
<evidence type="ECO:0000256" key="1">
    <source>
        <dbReference type="ARBA" id="ARBA00022723"/>
    </source>
</evidence>